<name>A0A2K3PKG0_TRIPR</name>
<gene>
    <name evidence="2" type="ORF">L195_g012457</name>
</gene>
<reference evidence="2 3" key="2">
    <citation type="journal article" date="2017" name="Front. Plant Sci.">
        <title>Gene Classification and Mining of Molecular Markers Useful in Red Clover (Trifolium pratense) Breeding.</title>
        <authorList>
            <person name="Istvanek J."/>
            <person name="Dluhosova J."/>
            <person name="Dluhos P."/>
            <person name="Patkova L."/>
            <person name="Nedelnik J."/>
            <person name="Repkova J."/>
        </authorList>
    </citation>
    <scope>NUCLEOTIDE SEQUENCE [LARGE SCALE GENOMIC DNA]</scope>
    <source>
        <strain evidence="3">cv. Tatra</strain>
        <tissue evidence="2">Young leaves</tissue>
    </source>
</reference>
<sequence length="78" mass="8857">MLIGFPKCLDTYQSVSVLVVSDSERATYREADQKGRIKRRRVLFVGTLAFRGGATFGTWVSWGAQVPHRVVWDARRSI</sequence>
<dbReference type="EMBL" id="ASHM01007942">
    <property type="protein sequence ID" value="PNY15754.1"/>
    <property type="molecule type" value="Genomic_DNA"/>
</dbReference>
<keyword evidence="1" id="KW-0472">Membrane</keyword>
<feature type="transmembrane region" description="Helical" evidence="1">
    <location>
        <begin position="42"/>
        <end position="62"/>
    </location>
</feature>
<evidence type="ECO:0000313" key="3">
    <source>
        <dbReference type="Proteomes" id="UP000236291"/>
    </source>
</evidence>
<accession>A0A2K3PKG0</accession>
<evidence type="ECO:0000313" key="2">
    <source>
        <dbReference type="EMBL" id="PNY15754.1"/>
    </source>
</evidence>
<comment type="caution">
    <text evidence="2">The sequence shown here is derived from an EMBL/GenBank/DDBJ whole genome shotgun (WGS) entry which is preliminary data.</text>
</comment>
<protein>
    <submittedName>
        <fullName evidence="2">Uncharacterized protein</fullName>
    </submittedName>
</protein>
<keyword evidence="1" id="KW-0812">Transmembrane</keyword>
<evidence type="ECO:0000256" key="1">
    <source>
        <dbReference type="SAM" id="Phobius"/>
    </source>
</evidence>
<dbReference type="Proteomes" id="UP000236291">
    <property type="component" value="Unassembled WGS sequence"/>
</dbReference>
<keyword evidence="1" id="KW-1133">Transmembrane helix</keyword>
<reference evidence="2 3" key="1">
    <citation type="journal article" date="2014" name="Am. J. Bot.">
        <title>Genome assembly and annotation for red clover (Trifolium pratense; Fabaceae).</title>
        <authorList>
            <person name="Istvanek J."/>
            <person name="Jaros M."/>
            <person name="Krenek A."/>
            <person name="Repkova J."/>
        </authorList>
    </citation>
    <scope>NUCLEOTIDE SEQUENCE [LARGE SCALE GENOMIC DNA]</scope>
    <source>
        <strain evidence="3">cv. Tatra</strain>
        <tissue evidence="2">Young leaves</tissue>
    </source>
</reference>
<proteinExistence type="predicted"/>
<organism evidence="2 3">
    <name type="scientific">Trifolium pratense</name>
    <name type="common">Red clover</name>
    <dbReference type="NCBI Taxonomy" id="57577"/>
    <lineage>
        <taxon>Eukaryota</taxon>
        <taxon>Viridiplantae</taxon>
        <taxon>Streptophyta</taxon>
        <taxon>Embryophyta</taxon>
        <taxon>Tracheophyta</taxon>
        <taxon>Spermatophyta</taxon>
        <taxon>Magnoliopsida</taxon>
        <taxon>eudicotyledons</taxon>
        <taxon>Gunneridae</taxon>
        <taxon>Pentapetalae</taxon>
        <taxon>rosids</taxon>
        <taxon>fabids</taxon>
        <taxon>Fabales</taxon>
        <taxon>Fabaceae</taxon>
        <taxon>Papilionoideae</taxon>
        <taxon>50 kb inversion clade</taxon>
        <taxon>NPAAA clade</taxon>
        <taxon>Hologalegina</taxon>
        <taxon>IRL clade</taxon>
        <taxon>Trifolieae</taxon>
        <taxon>Trifolium</taxon>
    </lineage>
</organism>
<dbReference type="AlphaFoldDB" id="A0A2K3PKG0"/>